<dbReference type="AlphaFoldDB" id="A0A1V5ZL50"/>
<gene>
    <name evidence="1" type="ORF">BWY04_01114</name>
</gene>
<organism evidence="1">
    <name type="scientific">candidate division CPR1 bacterium ADurb.Bin160</name>
    <dbReference type="NCBI Taxonomy" id="1852826"/>
    <lineage>
        <taxon>Bacteria</taxon>
        <taxon>candidate division CPR1</taxon>
    </lineage>
</organism>
<protein>
    <submittedName>
        <fullName evidence="1">Uncharacterized protein</fullName>
    </submittedName>
</protein>
<comment type="caution">
    <text evidence="1">The sequence shown here is derived from an EMBL/GenBank/DDBJ whole genome shotgun (WGS) entry which is preliminary data.</text>
</comment>
<proteinExistence type="predicted"/>
<accession>A0A1V5ZL50</accession>
<reference evidence="1" key="1">
    <citation type="submission" date="2017-02" db="EMBL/GenBank/DDBJ databases">
        <title>Delving into the versatile metabolic prowess of the omnipresent phylum Bacteroidetes.</title>
        <authorList>
            <person name="Nobu M.K."/>
            <person name="Mei R."/>
            <person name="Narihiro T."/>
            <person name="Kuroda K."/>
            <person name="Liu W.-T."/>
        </authorList>
    </citation>
    <scope>NUCLEOTIDE SEQUENCE</scope>
    <source>
        <strain evidence="1">ADurb.Bin160</strain>
    </source>
</reference>
<dbReference type="EMBL" id="MWDB01000027">
    <property type="protein sequence ID" value="OQB40957.1"/>
    <property type="molecule type" value="Genomic_DNA"/>
</dbReference>
<dbReference type="Proteomes" id="UP000485621">
    <property type="component" value="Unassembled WGS sequence"/>
</dbReference>
<name>A0A1V5ZL50_9BACT</name>
<evidence type="ECO:0000313" key="1">
    <source>
        <dbReference type="EMBL" id="OQB40957.1"/>
    </source>
</evidence>
<sequence>MLSLISEKITKNVENQKPDEIIKEDMDSIIMPNICKIMNYYEIASEKCASDDVKIIDDTAVKVER</sequence>